<keyword evidence="3" id="KW-0378">Hydrolase</keyword>
<reference evidence="12" key="1">
    <citation type="journal article" date="2019" name="Int. J. Syst. Evol. Microbiol.">
        <title>The Global Catalogue of Microorganisms (GCM) 10K type strain sequencing project: providing services to taxonomists for standard genome sequencing and annotation.</title>
        <authorList>
            <consortium name="The Broad Institute Genomics Platform"/>
            <consortium name="The Broad Institute Genome Sequencing Center for Infectious Disease"/>
            <person name="Wu L."/>
            <person name="Ma J."/>
        </authorList>
    </citation>
    <scope>NUCLEOTIDE SEQUENCE [LARGE SCALE GENOMIC DNA]</scope>
    <source>
        <strain evidence="12">JCM 15395</strain>
    </source>
</reference>
<accession>A0ABP3RHU7</accession>
<evidence type="ECO:0000256" key="3">
    <source>
        <dbReference type="ARBA" id="ARBA00022801"/>
    </source>
</evidence>
<evidence type="ECO:0000259" key="9">
    <source>
        <dbReference type="Pfam" id="PF00326"/>
    </source>
</evidence>
<feature type="domain" description="Peptidase S9A N-terminal" evidence="10">
    <location>
        <begin position="75"/>
        <end position="339"/>
    </location>
</feature>
<dbReference type="Pfam" id="PF02897">
    <property type="entry name" value="Peptidase_S9_N"/>
    <property type="match status" value="1"/>
</dbReference>
<organism evidence="11 12">
    <name type="scientific">Virgibacillus siamensis</name>
    <dbReference type="NCBI Taxonomy" id="480071"/>
    <lineage>
        <taxon>Bacteria</taxon>
        <taxon>Bacillati</taxon>
        <taxon>Bacillota</taxon>
        <taxon>Bacilli</taxon>
        <taxon>Bacillales</taxon>
        <taxon>Bacillaceae</taxon>
        <taxon>Virgibacillus</taxon>
    </lineage>
</organism>
<dbReference type="SUPFAM" id="SSF53474">
    <property type="entry name" value="alpha/beta-Hydrolases"/>
    <property type="match status" value="1"/>
</dbReference>
<dbReference type="EMBL" id="BAAADS010000024">
    <property type="protein sequence ID" value="GAA0610540.1"/>
    <property type="molecule type" value="Genomic_DNA"/>
</dbReference>
<evidence type="ECO:0000313" key="12">
    <source>
        <dbReference type="Proteomes" id="UP001500866"/>
    </source>
</evidence>
<evidence type="ECO:0000256" key="1">
    <source>
        <dbReference type="ARBA" id="ARBA00005228"/>
    </source>
</evidence>
<dbReference type="InterPro" id="IPR029058">
    <property type="entry name" value="AB_hydrolase_fold"/>
</dbReference>
<dbReference type="Proteomes" id="UP001500866">
    <property type="component" value="Unassembled WGS sequence"/>
</dbReference>
<dbReference type="PANTHER" id="PTHR42776:SF27">
    <property type="entry name" value="DIPEPTIDYL PEPTIDASE FAMILY MEMBER 6"/>
    <property type="match status" value="1"/>
</dbReference>
<comment type="similarity">
    <text evidence="1">Belongs to the peptidase S9A family.</text>
</comment>
<gene>
    <name evidence="11" type="ORF">GCM10009001_29780</name>
</gene>
<dbReference type="PRINTS" id="PR00862">
    <property type="entry name" value="PROLIGOPTASE"/>
</dbReference>
<evidence type="ECO:0000259" key="10">
    <source>
        <dbReference type="Pfam" id="PF02897"/>
    </source>
</evidence>
<name>A0ABP3RHU7_9BACI</name>
<protein>
    <recommendedName>
        <fullName evidence="7">Acyl-peptide hydrolase</fullName>
    </recommendedName>
    <alternativeName>
        <fullName evidence="6">Acylaminoacyl-peptidase</fullName>
    </alternativeName>
</protein>
<dbReference type="InterPro" id="IPR011042">
    <property type="entry name" value="6-blade_b-propeller_TolB-like"/>
</dbReference>
<dbReference type="PANTHER" id="PTHR42776">
    <property type="entry name" value="SERINE PEPTIDASE S9 FAMILY MEMBER"/>
    <property type="match status" value="1"/>
</dbReference>
<proteinExistence type="inferred from homology"/>
<sequence>MTEEMAKKRNTPSTYTIEQFMNTESIAGVSISYDDTNILYASDKSGVYNAYSISKHEKAPKQLTHSTDNSIFPVSFFPEDQRFLYESDNGGNEITHLHLCDENGQTKDLTPGEKEKAMFHGWSRDRRSFFYESNIRDERYMDLYEMDVETFTPQLIFQNEEAYQITAVSPDKSSIALHKPVTANNSDMYLYSPEAGLEHLSPHEGDVQYIPMTFDAKSLYLYYVTDEENEFLQLKKMHVKTKTVETVAEEDWDIMMAKFSPNHKYLVYAFNNNGKIEMNILETQTGAYLEIPGLPDGQISDVTISESENQLAFLLNSSNAPANLYVYDFNGDKLQCLTDTLNPEIDQDHLVEASVVHYESFDGLSIPAIYYEPVTASETKVPALIWVHGGPGGQSMVDYNPIFQYLVNQGYAVLAVNNRGSSGYGKTFFKAADLKHGEVDLADCVEAKKFLTSTERIDEKRIGIIGGSYGGYMVLAALAFQPNAFKVGVDVFGVSNWERTLKEIPAWWEAIRDVLYKKIGNPYTDTAYIRSISPLFHAENIQKPLIVLQGANDPRVLKAESDDIVESVKKNDVPVEYIVFDDEGHGFTKRENSIKGFYAVKEFLDHYLK</sequence>
<dbReference type="PROSITE" id="PS00708">
    <property type="entry name" value="PRO_ENDOPEP_SER"/>
    <property type="match status" value="1"/>
</dbReference>
<feature type="domain" description="Peptidase S9 prolyl oligopeptidase catalytic" evidence="9">
    <location>
        <begin position="402"/>
        <end position="609"/>
    </location>
</feature>
<keyword evidence="5" id="KW-0007">Acetylation</keyword>
<evidence type="ECO:0000313" key="11">
    <source>
        <dbReference type="EMBL" id="GAA0610540.1"/>
    </source>
</evidence>
<evidence type="ECO:0000256" key="8">
    <source>
        <dbReference type="ARBA" id="ARBA00045885"/>
    </source>
</evidence>
<evidence type="ECO:0000256" key="7">
    <source>
        <dbReference type="ARBA" id="ARBA00032596"/>
    </source>
</evidence>
<dbReference type="InterPro" id="IPR001375">
    <property type="entry name" value="Peptidase_S9_cat"/>
</dbReference>
<keyword evidence="12" id="KW-1185">Reference proteome</keyword>
<evidence type="ECO:0000256" key="2">
    <source>
        <dbReference type="ARBA" id="ARBA00022670"/>
    </source>
</evidence>
<keyword evidence="4" id="KW-0720">Serine protease</keyword>
<dbReference type="InterPro" id="IPR023302">
    <property type="entry name" value="Pept_S9A_N"/>
</dbReference>
<dbReference type="Pfam" id="PF00326">
    <property type="entry name" value="Peptidase_S9"/>
    <property type="match status" value="1"/>
</dbReference>
<evidence type="ECO:0000256" key="6">
    <source>
        <dbReference type="ARBA" id="ARBA00032284"/>
    </source>
</evidence>
<comment type="caution">
    <text evidence="11">The sequence shown here is derived from an EMBL/GenBank/DDBJ whole genome shotgun (WGS) entry which is preliminary data.</text>
</comment>
<dbReference type="Gene3D" id="3.40.50.1820">
    <property type="entry name" value="alpha/beta hydrolase"/>
    <property type="match status" value="1"/>
</dbReference>
<dbReference type="SUPFAM" id="SSF82171">
    <property type="entry name" value="DPP6 N-terminal domain-like"/>
    <property type="match status" value="1"/>
</dbReference>
<evidence type="ECO:0000256" key="5">
    <source>
        <dbReference type="ARBA" id="ARBA00022990"/>
    </source>
</evidence>
<evidence type="ECO:0000256" key="4">
    <source>
        <dbReference type="ARBA" id="ARBA00022825"/>
    </source>
</evidence>
<comment type="function">
    <text evidence="8">This enzyme catalyzes the hydrolysis of the N-terminal peptide bond of an N-acetylated peptide to generate an N-acetylated amino acid and a peptide with a free N-terminus. It preferentially cleaves off Ac-Ala, Ac-Met and Ac-Ser. Also, involved in the degradation of oxidized and glycated proteins.</text>
</comment>
<dbReference type="RefSeq" id="WP_343814836.1">
    <property type="nucleotide sequence ID" value="NZ_BAAADS010000024.1"/>
</dbReference>
<dbReference type="Gene3D" id="2.120.10.30">
    <property type="entry name" value="TolB, C-terminal domain"/>
    <property type="match status" value="2"/>
</dbReference>
<dbReference type="InterPro" id="IPR002471">
    <property type="entry name" value="Pept_S9_AS"/>
</dbReference>
<dbReference type="InterPro" id="IPR002470">
    <property type="entry name" value="Peptidase_S9A"/>
</dbReference>
<keyword evidence="2" id="KW-0645">Protease</keyword>